<protein>
    <submittedName>
        <fullName evidence="1">Uncharacterized protein</fullName>
    </submittedName>
</protein>
<evidence type="ECO:0000313" key="2">
    <source>
        <dbReference type="Proteomes" id="UP000198775"/>
    </source>
</evidence>
<dbReference type="RefSeq" id="WP_280141404.1">
    <property type="nucleotide sequence ID" value="NZ_FOCX01000017.1"/>
</dbReference>
<name>A0A1H8RVM0_9EURY</name>
<accession>A0A1H8RVM0</accession>
<organism evidence="1 2">
    <name type="scientific">Halorientalis persicus</name>
    <dbReference type="NCBI Taxonomy" id="1367881"/>
    <lineage>
        <taxon>Archaea</taxon>
        <taxon>Methanobacteriati</taxon>
        <taxon>Methanobacteriota</taxon>
        <taxon>Stenosarchaea group</taxon>
        <taxon>Halobacteria</taxon>
        <taxon>Halobacteriales</taxon>
        <taxon>Haloarculaceae</taxon>
        <taxon>Halorientalis</taxon>
    </lineage>
</organism>
<dbReference type="AlphaFoldDB" id="A0A1H8RVM0"/>
<dbReference type="EMBL" id="FOCX01000017">
    <property type="protein sequence ID" value="SEO70366.1"/>
    <property type="molecule type" value="Genomic_DNA"/>
</dbReference>
<evidence type="ECO:0000313" key="1">
    <source>
        <dbReference type="EMBL" id="SEO70366.1"/>
    </source>
</evidence>
<sequence>MSLPVGDATPALSDGRLVIYSRDDHRAWIQGPPVDLTEAR</sequence>
<gene>
    <name evidence="1" type="ORF">SAMN05216388_101750</name>
</gene>
<dbReference type="Proteomes" id="UP000198775">
    <property type="component" value="Unassembled WGS sequence"/>
</dbReference>
<proteinExistence type="predicted"/>
<keyword evidence="2" id="KW-1185">Reference proteome</keyword>
<reference evidence="2" key="1">
    <citation type="submission" date="2016-10" db="EMBL/GenBank/DDBJ databases">
        <authorList>
            <person name="Varghese N."/>
            <person name="Submissions S."/>
        </authorList>
    </citation>
    <scope>NUCLEOTIDE SEQUENCE [LARGE SCALE GENOMIC DNA]</scope>
    <source>
        <strain evidence="2">IBRC-M 10043</strain>
    </source>
</reference>